<comment type="subcellular location">
    <subcellularLocation>
        <location evidence="2">Membrane</location>
        <topology evidence="2">Multi-pass membrane protein</topology>
    </subcellularLocation>
</comment>
<dbReference type="GO" id="GO:0005524">
    <property type="term" value="F:ATP binding"/>
    <property type="evidence" value="ECO:0007669"/>
    <property type="project" value="UniProtKB-KW"/>
</dbReference>
<keyword evidence="6 13" id="KW-0812">Transmembrane</keyword>
<dbReference type="STRING" id="1915074.SPHI_05590"/>
<evidence type="ECO:0000256" key="9">
    <source>
        <dbReference type="ARBA" id="ARBA00022840"/>
    </source>
</evidence>
<dbReference type="GO" id="GO:0005886">
    <property type="term" value="C:plasma membrane"/>
    <property type="evidence" value="ECO:0007669"/>
    <property type="project" value="TreeGrafter"/>
</dbReference>
<dbReference type="EC" id="2.7.13.3" evidence="3"/>
<dbReference type="SMART" id="SM00388">
    <property type="entry name" value="HisKA"/>
    <property type="match status" value="1"/>
</dbReference>
<evidence type="ECO:0000256" key="12">
    <source>
        <dbReference type="ARBA" id="ARBA00023136"/>
    </source>
</evidence>
<evidence type="ECO:0000256" key="3">
    <source>
        <dbReference type="ARBA" id="ARBA00012438"/>
    </source>
</evidence>
<protein>
    <recommendedName>
        <fullName evidence="3">histidine kinase</fullName>
        <ecNumber evidence="3">2.7.13.3</ecNumber>
    </recommendedName>
</protein>
<dbReference type="Gene3D" id="1.10.287.130">
    <property type="match status" value="1"/>
</dbReference>
<evidence type="ECO:0000256" key="1">
    <source>
        <dbReference type="ARBA" id="ARBA00000085"/>
    </source>
</evidence>
<keyword evidence="9" id="KW-0067">ATP-binding</keyword>
<feature type="domain" description="HAMP" evidence="15">
    <location>
        <begin position="106"/>
        <end position="158"/>
    </location>
</feature>
<comment type="catalytic activity">
    <reaction evidence="1">
        <text>ATP + protein L-histidine = ADP + protein N-phospho-L-histidine.</text>
        <dbReference type="EC" id="2.7.13.3"/>
    </reaction>
</comment>
<dbReference type="PROSITE" id="PS50885">
    <property type="entry name" value="HAMP"/>
    <property type="match status" value="1"/>
</dbReference>
<dbReference type="PRINTS" id="PR00344">
    <property type="entry name" value="BCTRLSENSOR"/>
</dbReference>
<dbReference type="Proteomes" id="UP000188729">
    <property type="component" value="Unassembled WGS sequence"/>
</dbReference>
<dbReference type="SUPFAM" id="SSF55874">
    <property type="entry name" value="ATPase domain of HSP90 chaperone/DNA topoisomerase II/histidine kinase"/>
    <property type="match status" value="1"/>
</dbReference>
<dbReference type="InterPro" id="IPR004358">
    <property type="entry name" value="Sig_transdc_His_kin-like_C"/>
</dbReference>
<evidence type="ECO:0000256" key="5">
    <source>
        <dbReference type="ARBA" id="ARBA00022679"/>
    </source>
</evidence>
<organism evidence="16 17">
    <name type="scientific">Sphingomonas jeddahensis</name>
    <dbReference type="NCBI Taxonomy" id="1915074"/>
    <lineage>
        <taxon>Bacteria</taxon>
        <taxon>Pseudomonadati</taxon>
        <taxon>Pseudomonadota</taxon>
        <taxon>Alphaproteobacteria</taxon>
        <taxon>Sphingomonadales</taxon>
        <taxon>Sphingomonadaceae</taxon>
        <taxon>Sphingomonas</taxon>
    </lineage>
</organism>
<dbReference type="InterPro" id="IPR003594">
    <property type="entry name" value="HATPase_dom"/>
</dbReference>
<dbReference type="PROSITE" id="PS50109">
    <property type="entry name" value="HIS_KIN"/>
    <property type="match status" value="1"/>
</dbReference>
<accession>A0A1V2EWR9</accession>
<dbReference type="AlphaFoldDB" id="A0A1V2EWR9"/>
<keyword evidence="12 13" id="KW-0472">Membrane</keyword>
<sequence length="381" mass="41331">MPPLPIRYSRDLSCQIWSLDGGLIGRSAGTPDAPLAGGRPGFTERFVGERRWRVYTHVDPERGVRVMIGDNLAIRERLVRDLLLGLVLPAVAGLVALGVLLWLGVSRGLRPLGRIAEAIAARSPDSLAPLKVDPVPSELTPLVRAMDTLLIELDRARQAERAFVANAAHELQTPLAGLKTQAEVARRAIDPAMRDHALERIVASADRTSRLVRQLLDLAGQERHERRAGAWVSIDDAIAAIEQDYGLIAHRSGRRIATACSRPSLEVALDEDALRLALGNLVENAVLHGGPGDVRIECALDGDLELRVIDTGAGIPPEDEDRVRRRFERGRGARATGTGLGLPIAQMAIASAEGNLDFRTLRNGFAVVLRFPPARFRVTTA</sequence>
<dbReference type="Pfam" id="PF02518">
    <property type="entry name" value="HATPase_c"/>
    <property type="match status" value="1"/>
</dbReference>
<feature type="domain" description="Histidine kinase" evidence="14">
    <location>
        <begin position="166"/>
        <end position="375"/>
    </location>
</feature>
<dbReference type="InterPro" id="IPR036097">
    <property type="entry name" value="HisK_dim/P_sf"/>
</dbReference>
<dbReference type="Pfam" id="PF00512">
    <property type="entry name" value="HisKA"/>
    <property type="match status" value="1"/>
</dbReference>
<dbReference type="InterPro" id="IPR005467">
    <property type="entry name" value="His_kinase_dom"/>
</dbReference>
<evidence type="ECO:0000259" key="15">
    <source>
        <dbReference type="PROSITE" id="PS50885"/>
    </source>
</evidence>
<keyword evidence="4" id="KW-0597">Phosphoprotein</keyword>
<dbReference type="InterPro" id="IPR003660">
    <property type="entry name" value="HAMP_dom"/>
</dbReference>
<dbReference type="Gene3D" id="3.30.565.10">
    <property type="entry name" value="Histidine kinase-like ATPase, C-terminal domain"/>
    <property type="match status" value="1"/>
</dbReference>
<reference evidence="16 17" key="1">
    <citation type="submission" date="2016-11" db="EMBL/GenBank/DDBJ databases">
        <title>Genome sequence of Sphingomonas jeddahensis G39.</title>
        <authorList>
            <person name="Poehlein A."/>
            <person name="Wuebbeler J.H."/>
            <person name="Steinbuechel A."/>
            <person name="Daniel R."/>
        </authorList>
    </citation>
    <scope>NUCLEOTIDE SEQUENCE [LARGE SCALE GENOMIC DNA]</scope>
    <source>
        <strain evidence="16 17">G39</strain>
    </source>
</reference>
<dbReference type="InterPro" id="IPR003661">
    <property type="entry name" value="HisK_dim/P_dom"/>
</dbReference>
<feature type="transmembrane region" description="Helical" evidence="13">
    <location>
        <begin position="82"/>
        <end position="105"/>
    </location>
</feature>
<keyword evidence="8" id="KW-0418">Kinase</keyword>
<evidence type="ECO:0000256" key="11">
    <source>
        <dbReference type="ARBA" id="ARBA00023012"/>
    </source>
</evidence>
<evidence type="ECO:0000256" key="13">
    <source>
        <dbReference type="SAM" id="Phobius"/>
    </source>
</evidence>
<dbReference type="SMART" id="SM00387">
    <property type="entry name" value="HATPase_c"/>
    <property type="match status" value="1"/>
</dbReference>
<proteinExistence type="predicted"/>
<dbReference type="SUPFAM" id="SSF47384">
    <property type="entry name" value="Homodimeric domain of signal transducing histidine kinase"/>
    <property type="match status" value="1"/>
</dbReference>
<evidence type="ECO:0000313" key="17">
    <source>
        <dbReference type="Proteomes" id="UP000188729"/>
    </source>
</evidence>
<evidence type="ECO:0000259" key="14">
    <source>
        <dbReference type="PROSITE" id="PS50109"/>
    </source>
</evidence>
<dbReference type="InterPro" id="IPR050428">
    <property type="entry name" value="TCS_sensor_his_kinase"/>
</dbReference>
<keyword evidence="5 16" id="KW-0808">Transferase</keyword>
<dbReference type="OrthoDB" id="9809329at2"/>
<keyword evidence="17" id="KW-1185">Reference proteome</keyword>
<name>A0A1V2EWR9_9SPHN</name>
<keyword evidence="11" id="KW-0902">Two-component regulatory system</keyword>
<evidence type="ECO:0000256" key="2">
    <source>
        <dbReference type="ARBA" id="ARBA00004141"/>
    </source>
</evidence>
<evidence type="ECO:0000256" key="7">
    <source>
        <dbReference type="ARBA" id="ARBA00022741"/>
    </source>
</evidence>
<comment type="caution">
    <text evidence="16">The sequence shown here is derived from an EMBL/GenBank/DDBJ whole genome shotgun (WGS) entry which is preliminary data.</text>
</comment>
<gene>
    <name evidence="16" type="primary">qseC</name>
    <name evidence="16" type="ORF">SPHI_05590</name>
</gene>
<dbReference type="InterPro" id="IPR036890">
    <property type="entry name" value="HATPase_C_sf"/>
</dbReference>
<evidence type="ECO:0000256" key="8">
    <source>
        <dbReference type="ARBA" id="ARBA00022777"/>
    </source>
</evidence>
<evidence type="ECO:0000256" key="10">
    <source>
        <dbReference type="ARBA" id="ARBA00022989"/>
    </source>
</evidence>
<dbReference type="GO" id="GO:0000155">
    <property type="term" value="F:phosphorelay sensor kinase activity"/>
    <property type="evidence" value="ECO:0007669"/>
    <property type="project" value="InterPro"/>
</dbReference>
<evidence type="ECO:0000256" key="4">
    <source>
        <dbReference type="ARBA" id="ARBA00022553"/>
    </source>
</evidence>
<keyword evidence="10 13" id="KW-1133">Transmembrane helix</keyword>
<keyword evidence="7" id="KW-0547">Nucleotide-binding</keyword>
<dbReference type="PANTHER" id="PTHR45436">
    <property type="entry name" value="SENSOR HISTIDINE KINASE YKOH"/>
    <property type="match status" value="1"/>
</dbReference>
<dbReference type="PANTHER" id="PTHR45436:SF14">
    <property type="entry name" value="SENSOR PROTEIN QSEC"/>
    <property type="match status" value="1"/>
</dbReference>
<dbReference type="CDD" id="cd00082">
    <property type="entry name" value="HisKA"/>
    <property type="match status" value="1"/>
</dbReference>
<evidence type="ECO:0000256" key="6">
    <source>
        <dbReference type="ARBA" id="ARBA00022692"/>
    </source>
</evidence>
<evidence type="ECO:0000313" key="16">
    <source>
        <dbReference type="EMBL" id="ONF97122.1"/>
    </source>
</evidence>
<dbReference type="EMBL" id="MPSB01000002">
    <property type="protein sequence ID" value="ONF97122.1"/>
    <property type="molecule type" value="Genomic_DNA"/>
</dbReference>